<reference evidence="13" key="2">
    <citation type="submission" date="2011-06" db="UniProtKB">
        <authorList>
            <consortium name="Ensembl"/>
        </authorList>
    </citation>
    <scope>IDENTIFICATION</scope>
</reference>
<dbReference type="eggNOG" id="KOG1782">
    <property type="taxonomic scope" value="Eukaryota"/>
</dbReference>
<evidence type="ECO:0000256" key="1">
    <source>
        <dbReference type="ARBA" id="ARBA00006850"/>
    </source>
</evidence>
<dbReference type="FunCoup" id="F7B5H3">
    <property type="interactions" value="2885"/>
</dbReference>
<dbReference type="GO" id="GO:0003723">
    <property type="term" value="F:RNA binding"/>
    <property type="evidence" value="ECO:0007669"/>
    <property type="project" value="UniProtKB-KW"/>
</dbReference>
<keyword evidence="2 11" id="KW-0963">Cytoplasm</keyword>
<evidence type="ECO:0000256" key="4">
    <source>
        <dbReference type="ARBA" id="ARBA00022664"/>
    </source>
</evidence>
<name>F7B5H3_XENTR</name>
<dbReference type="CDD" id="cd01728">
    <property type="entry name" value="LSm1"/>
    <property type="match status" value="1"/>
</dbReference>
<dbReference type="Xenbase" id="XB-GENE-971223">
    <property type="gene designation" value="lsm1"/>
</dbReference>
<evidence type="ECO:0000256" key="9">
    <source>
        <dbReference type="ARBA" id="ARBA00062159"/>
    </source>
</evidence>
<dbReference type="Ensembl" id="ENSXETT00000019720">
    <property type="protein sequence ID" value="ENSXETP00000019720"/>
    <property type="gene ID" value="ENSXETG00000009004"/>
</dbReference>
<dbReference type="InterPro" id="IPR010920">
    <property type="entry name" value="LSM_dom_sf"/>
</dbReference>
<proteinExistence type="inferred from homology"/>
<keyword evidence="3" id="KW-0597">Phosphoprotein</keyword>
<evidence type="ECO:0000313" key="13">
    <source>
        <dbReference type="Ensembl" id="ENSXETP00000019720"/>
    </source>
</evidence>
<dbReference type="FunFam" id="2.30.30.100:FF:000021">
    <property type="entry name" value="U6 snRNA-associated Sm-like protein LSm1"/>
    <property type="match status" value="1"/>
</dbReference>
<evidence type="ECO:0000256" key="5">
    <source>
        <dbReference type="ARBA" id="ARBA00022884"/>
    </source>
</evidence>
<dbReference type="STRING" id="8364.ENSXETP00000019720"/>
<dbReference type="GO" id="GO:0008380">
    <property type="term" value="P:RNA splicing"/>
    <property type="evidence" value="ECO:0007669"/>
    <property type="project" value="UniProtKB-KW"/>
</dbReference>
<dbReference type="ExpressionAtlas" id="F7B5H3">
    <property type="expression patterns" value="baseline"/>
</dbReference>
<comment type="function">
    <text evidence="8">Plays a role in the degradation of histone mRNAs, the only eukaryotic mRNAs that are not polyadenylated. Probably also part of an LSm subunits-containing complex involved in the general process of mRNA degradation.</text>
</comment>
<keyword evidence="6" id="KW-0508">mRNA splicing</keyword>
<keyword evidence="5 11" id="KW-0694">RNA-binding</keyword>
<comment type="similarity">
    <text evidence="1 11">Belongs to the snRNP Sm proteins family.</text>
</comment>
<comment type="subcellular location">
    <subcellularLocation>
        <location evidence="11">Cytoplasm</location>
    </subcellularLocation>
    <subcellularLocation>
        <location evidence="11">Cytoplasm</location>
        <location evidence="11">P-body</location>
    </subcellularLocation>
</comment>
<feature type="domain" description="Sm" evidence="12">
    <location>
        <begin position="112"/>
        <end position="187"/>
    </location>
</feature>
<dbReference type="GO" id="GO:1990904">
    <property type="term" value="C:ribonucleoprotein complex"/>
    <property type="evidence" value="ECO:0007669"/>
    <property type="project" value="UniProtKB-KW"/>
</dbReference>
<dbReference type="InterPro" id="IPR047575">
    <property type="entry name" value="Sm"/>
</dbReference>
<comment type="function">
    <text evidence="11">Probably involved with other LSm subunits in the general process of degradation of mRNAs.</text>
</comment>
<accession>F7B5H3</accession>
<dbReference type="Pfam" id="PF01423">
    <property type="entry name" value="LSM"/>
    <property type="match status" value="1"/>
</dbReference>
<dbReference type="Gene3D" id="2.30.30.100">
    <property type="match status" value="1"/>
</dbReference>
<dbReference type="SMART" id="SM00651">
    <property type="entry name" value="Sm"/>
    <property type="match status" value="1"/>
</dbReference>
<keyword evidence="4 11" id="KW-0507">mRNA processing</keyword>
<dbReference type="InterPro" id="IPR044642">
    <property type="entry name" value="PTHR15588"/>
</dbReference>
<comment type="subunit">
    <text evidence="9">Interacts with SLBP; interaction with SLBP occurs when histone mRNA is being rapidly degraded during the S phase. LSm subunits form a heteromer with a donut shape.</text>
</comment>
<dbReference type="GO" id="GO:0006397">
    <property type="term" value="P:mRNA processing"/>
    <property type="evidence" value="ECO:0007669"/>
    <property type="project" value="UniProtKB-UniRule"/>
</dbReference>
<evidence type="ECO:0000256" key="8">
    <source>
        <dbReference type="ARBA" id="ARBA00056858"/>
    </source>
</evidence>
<dbReference type="InterPro" id="IPR001163">
    <property type="entry name" value="Sm_dom_euk/arc"/>
</dbReference>
<dbReference type="PROSITE" id="PS52002">
    <property type="entry name" value="SM"/>
    <property type="match status" value="1"/>
</dbReference>
<keyword evidence="7 11" id="KW-0687">Ribonucleoprotein</keyword>
<reference evidence="13" key="1">
    <citation type="journal article" date="2010" name="Science">
        <title>The genome of the Western clawed frog Xenopus tropicalis.</title>
        <authorList>
            <person name="Hellsten U."/>
            <person name="Harland R.M."/>
            <person name="Gilchrist M.J."/>
            <person name="Hendrix D."/>
            <person name="Jurka J."/>
            <person name="Kapitonov V."/>
            <person name="Ovcharenko I."/>
            <person name="Putnam N.H."/>
            <person name="Shu S."/>
            <person name="Taher L."/>
            <person name="Blitz I.L."/>
            <person name="Blumberg B."/>
            <person name="Dichmann D.S."/>
            <person name="Dubchak I."/>
            <person name="Amaya E."/>
            <person name="Detter J.C."/>
            <person name="Fletcher R."/>
            <person name="Gerhard D.S."/>
            <person name="Goodstein D."/>
            <person name="Graves T."/>
            <person name="Grigoriev I.V."/>
            <person name="Grimwood J."/>
            <person name="Kawashima T."/>
            <person name="Lindquist E."/>
            <person name="Lucas S.M."/>
            <person name="Mead P.E."/>
            <person name="Mitros T."/>
            <person name="Ogino H."/>
            <person name="Ohta Y."/>
            <person name="Poliakov A.V."/>
            <person name="Pollet N."/>
            <person name="Robert J."/>
            <person name="Salamov A."/>
            <person name="Sater A.K."/>
            <person name="Schmutz J."/>
            <person name="Terry A."/>
            <person name="Vize P.D."/>
            <person name="Warren W.C."/>
            <person name="Wells D."/>
            <person name="Wills A."/>
            <person name="Wilson R.K."/>
            <person name="Zimmerman L.B."/>
            <person name="Zorn A.M."/>
            <person name="Grainger R."/>
            <person name="Grammer T."/>
            <person name="Khokha M.K."/>
            <person name="Richardson P.M."/>
            <person name="Rokhsar D.S."/>
        </authorList>
    </citation>
    <scope>NUCLEOTIDE SEQUENCE [LARGE SCALE GENOMIC DNA]</scope>
    <source>
        <strain evidence="13">Nigerian</strain>
    </source>
</reference>
<dbReference type="Bgee" id="ENSXETG00000009004">
    <property type="expression patterns" value="Expressed in egg cell and 12 other cell types or tissues"/>
</dbReference>
<dbReference type="GeneTree" id="ENSGT00730000111133"/>
<evidence type="ECO:0000256" key="10">
    <source>
        <dbReference type="ARBA" id="ARBA00067756"/>
    </source>
</evidence>
<dbReference type="SUPFAM" id="SSF50182">
    <property type="entry name" value="Sm-like ribonucleoproteins"/>
    <property type="match status" value="1"/>
</dbReference>
<evidence type="ECO:0000256" key="6">
    <source>
        <dbReference type="ARBA" id="ARBA00023187"/>
    </source>
</evidence>
<protein>
    <recommendedName>
        <fullName evidence="10 11">U6 snRNA-associated Sm-like protein LSm1</fullName>
    </recommendedName>
</protein>
<dbReference type="GO" id="GO:0000932">
    <property type="term" value="C:P-body"/>
    <property type="evidence" value="ECO:0007669"/>
    <property type="project" value="UniProtKB-SubCell"/>
</dbReference>
<dbReference type="PANTHER" id="PTHR15588:SF8">
    <property type="entry name" value="U6 SNRNA-ASSOCIATED SM-LIKE PROTEIN LSM1"/>
    <property type="match status" value="1"/>
</dbReference>
<dbReference type="HOGENOM" id="CLU_076902_0_1_1"/>
<gene>
    <name evidence="13" type="primary">lsm1</name>
    <name evidence="11" type="synonym">LSM1</name>
</gene>
<dbReference type="GO" id="GO:0000956">
    <property type="term" value="P:nuclear-transcribed mRNA catabolic process"/>
    <property type="evidence" value="ECO:0007669"/>
    <property type="project" value="InterPro"/>
</dbReference>
<evidence type="ECO:0000256" key="7">
    <source>
        <dbReference type="ARBA" id="ARBA00023274"/>
    </source>
</evidence>
<dbReference type="InterPro" id="IPR034104">
    <property type="entry name" value="Lsm1"/>
</dbReference>
<evidence type="ECO:0000256" key="11">
    <source>
        <dbReference type="RuleBase" id="RU365047"/>
    </source>
</evidence>
<evidence type="ECO:0000259" key="12">
    <source>
        <dbReference type="PROSITE" id="PS52002"/>
    </source>
</evidence>
<evidence type="ECO:0000256" key="2">
    <source>
        <dbReference type="ARBA" id="ARBA00022490"/>
    </source>
</evidence>
<dbReference type="InParanoid" id="F7B5H3"/>
<evidence type="ECO:0000256" key="3">
    <source>
        <dbReference type="ARBA" id="ARBA00022553"/>
    </source>
</evidence>
<sequence>MRPIVVEQSRRNNWVQISNWPVTILTTPTLVQPPIGRNWKPSKKCRGGAEVISRALEYGVTYIFTAHKTSLRPAGSAIFLIGWRCFWRPVLCVVRFEVVARGGSGKRMNYMPGTASLIEDIDKKHLVLLRDGRTLIGYLRSIDQFANLVLHQTVERIHVGKKYGDIPRGIFVVRGENVVLLGEIDLEKESDTPLLQVSIEEILEDQRVEQQSKNEAEKLKVQALKERGLSIPRADTLDEY</sequence>
<dbReference type="PANTHER" id="PTHR15588">
    <property type="entry name" value="LSM1"/>
    <property type="match status" value="1"/>
</dbReference>
<dbReference type="AlphaFoldDB" id="F7B5H3"/>
<organism evidence="13">
    <name type="scientific">Xenopus tropicalis</name>
    <name type="common">Western clawed frog</name>
    <name type="synonym">Silurana tropicalis</name>
    <dbReference type="NCBI Taxonomy" id="8364"/>
    <lineage>
        <taxon>Eukaryota</taxon>
        <taxon>Metazoa</taxon>
        <taxon>Chordata</taxon>
        <taxon>Craniata</taxon>
        <taxon>Vertebrata</taxon>
        <taxon>Euteleostomi</taxon>
        <taxon>Amphibia</taxon>
        <taxon>Batrachia</taxon>
        <taxon>Anura</taxon>
        <taxon>Pipoidea</taxon>
        <taxon>Pipidae</taxon>
        <taxon>Xenopodinae</taxon>
        <taxon>Xenopus</taxon>
        <taxon>Silurana</taxon>
    </lineage>
</organism>